<dbReference type="SUPFAM" id="SSF50465">
    <property type="entry name" value="EF-Tu/eEF-1alpha/eIF2-gamma C-terminal domain"/>
    <property type="match status" value="1"/>
</dbReference>
<evidence type="ECO:0000256" key="5">
    <source>
        <dbReference type="ARBA" id="ARBA00029554"/>
    </source>
</evidence>
<dbReference type="InterPro" id="IPR004541">
    <property type="entry name" value="Transl_elong_EFTu/EF1A_bac/org"/>
</dbReference>
<dbReference type="NCBIfam" id="NF009373">
    <property type="entry name" value="PRK12736.1"/>
    <property type="match status" value="1"/>
</dbReference>
<dbReference type="GO" id="GO:0003746">
    <property type="term" value="F:translation elongation factor activity"/>
    <property type="evidence" value="ECO:0007669"/>
    <property type="project" value="UniProtKB-KW"/>
</dbReference>
<dbReference type="RefSeq" id="WP_131481890.1">
    <property type="nucleotide sequence ID" value="NZ_SJDL01000014.1"/>
</dbReference>
<feature type="binding site" evidence="6">
    <location>
        <begin position="137"/>
        <end position="140"/>
    </location>
    <ligand>
        <name>GTP</name>
        <dbReference type="ChEBI" id="CHEBI:37565"/>
    </ligand>
</feature>
<dbReference type="NCBIfam" id="NF000766">
    <property type="entry name" value="PRK00049.1"/>
    <property type="match status" value="1"/>
</dbReference>
<dbReference type="EC" id="3.6.5.3" evidence="6"/>
<dbReference type="PROSITE" id="PS00301">
    <property type="entry name" value="G_TR_1"/>
    <property type="match status" value="1"/>
</dbReference>
<feature type="domain" description="Tr-type G" evidence="7">
    <location>
        <begin position="10"/>
        <end position="208"/>
    </location>
</feature>
<feature type="binding site" evidence="6">
    <location>
        <position position="26"/>
    </location>
    <ligand>
        <name>Mg(2+)</name>
        <dbReference type="ChEBI" id="CHEBI:18420"/>
    </ligand>
</feature>
<dbReference type="Gene3D" id="3.40.50.300">
    <property type="entry name" value="P-loop containing nucleotide triphosphate hydrolases"/>
    <property type="match status" value="1"/>
</dbReference>
<dbReference type="InterPro" id="IPR009000">
    <property type="entry name" value="Transl_B-barrel_sf"/>
</dbReference>
<dbReference type="InterPro" id="IPR004161">
    <property type="entry name" value="EFTu-like_2"/>
</dbReference>
<evidence type="ECO:0000259" key="7">
    <source>
        <dbReference type="PROSITE" id="PS51722"/>
    </source>
</evidence>
<dbReference type="SUPFAM" id="SSF50447">
    <property type="entry name" value="Translation proteins"/>
    <property type="match status" value="1"/>
</dbReference>
<dbReference type="PROSITE" id="PS51722">
    <property type="entry name" value="G_TR_2"/>
    <property type="match status" value="1"/>
</dbReference>
<dbReference type="SUPFAM" id="SSF52540">
    <property type="entry name" value="P-loop containing nucleoside triphosphate hydrolases"/>
    <property type="match status" value="1"/>
</dbReference>
<comment type="similarity">
    <text evidence="6">Belongs to the TRAFAC class translation factor GTPase superfamily. Classic translation factor GTPase family. EF-Tu/EF-1A subfamily.</text>
</comment>
<protein>
    <recommendedName>
        <fullName evidence="5 6">Elongation factor Tu</fullName>
        <shortName evidence="6">EF-Tu</shortName>
        <ecNumber evidence="6">3.6.5.3</ecNumber>
    </recommendedName>
</protein>
<dbReference type="HAMAP" id="MF_00118_B">
    <property type="entry name" value="EF_Tu_B"/>
    <property type="match status" value="1"/>
</dbReference>
<comment type="caution">
    <text evidence="8">The sequence shown here is derived from an EMBL/GenBank/DDBJ whole genome shotgun (WGS) entry which is preliminary data.</text>
</comment>
<keyword evidence="3 6" id="KW-0648">Protein biosynthesis</keyword>
<gene>
    <name evidence="6 8" type="primary">tuf</name>
    <name evidence="8" type="ORF">EZI54_10950</name>
</gene>
<dbReference type="PANTHER" id="PTHR43721">
    <property type="entry name" value="ELONGATION FACTOR TU-RELATED"/>
    <property type="match status" value="1"/>
</dbReference>
<comment type="subcellular location">
    <subcellularLocation>
        <location evidence="6">Cytoplasm</location>
    </subcellularLocation>
</comment>
<reference evidence="8 9" key="1">
    <citation type="submission" date="2019-02" db="EMBL/GenBank/DDBJ databases">
        <title>Marinobacter halodurans sp. nov., a marine bacterium isolated from sea tidal flat.</title>
        <authorList>
            <person name="Yoo Y."/>
            <person name="Lee D.W."/>
            <person name="Kim B.S."/>
            <person name="Kim J.-J."/>
        </authorList>
    </citation>
    <scope>NUCLEOTIDE SEQUENCE [LARGE SCALE GENOMIC DNA]</scope>
    <source>
        <strain evidence="8 9">YJ-S3-2</strain>
    </source>
</reference>
<dbReference type="Pfam" id="PF03143">
    <property type="entry name" value="GTP_EFTU_D3"/>
    <property type="match status" value="1"/>
</dbReference>
<dbReference type="InterPro" id="IPR000795">
    <property type="entry name" value="T_Tr_GTP-bd_dom"/>
</dbReference>
<keyword evidence="1 6" id="KW-0547">Nucleotide-binding</keyword>
<comment type="catalytic activity">
    <reaction evidence="6">
        <text>GTP + H2O = GDP + phosphate + H(+)</text>
        <dbReference type="Rhea" id="RHEA:19669"/>
        <dbReference type="ChEBI" id="CHEBI:15377"/>
        <dbReference type="ChEBI" id="CHEBI:15378"/>
        <dbReference type="ChEBI" id="CHEBI:37565"/>
        <dbReference type="ChEBI" id="CHEBI:43474"/>
        <dbReference type="ChEBI" id="CHEBI:58189"/>
        <dbReference type="EC" id="3.6.5.3"/>
    </reaction>
</comment>
<dbReference type="CDD" id="cd03697">
    <property type="entry name" value="EFTU_II"/>
    <property type="match status" value="1"/>
</dbReference>
<sequence length="398" mass="43473">MSKEKFERSKPHVNVGTIGHVDHGKTTLTAALTRVCHEVWGTGTASAFDQIDNAPEEKARGITIATSHVEYDSPTRHYAHVDCPGHADYVKNMITGAAQMDGAILVCSAADGPMPQTREHILLSRQVGVPYIVVFLNKADMVDDEELLELVEMEVRDLLSQYDFPGDDTPIITGSALMALEGKDDNEMGTTAVKKLVEALDEYIPEPERAIDQPFLMPIEDVFSISGRGTVVTGRVERGVIKVGDEVEIVGIRDTTKTTCTGVEMFRKLLDEGRAGENVGVLLRGTKRDDVERGQVLAVPGSITPHTKFESEVYVLSKEEGGRHTPFFKGYRPQFYFRTTDVTGACELPEGVEMVMPGDNVKLVTTLIAPIAMEEGLRFAIREGGRTVGAGVVAKIIE</sequence>
<organism evidence="8 9">
    <name type="scientific">Marinobacter halodurans</name>
    <dbReference type="NCBI Taxonomy" id="2528979"/>
    <lineage>
        <taxon>Bacteria</taxon>
        <taxon>Pseudomonadati</taxon>
        <taxon>Pseudomonadota</taxon>
        <taxon>Gammaproteobacteria</taxon>
        <taxon>Pseudomonadales</taxon>
        <taxon>Marinobacteraceae</taxon>
        <taxon>Marinobacter</taxon>
    </lineage>
</organism>
<dbReference type="NCBIfam" id="TIGR00231">
    <property type="entry name" value="small_GTP"/>
    <property type="match status" value="1"/>
</dbReference>
<comment type="function">
    <text evidence="6">GTP hydrolase that promotes the GTP-dependent binding of aminoacyl-tRNA to the A-site of ribosomes during protein biosynthesis.</text>
</comment>
<dbReference type="Pfam" id="PF00009">
    <property type="entry name" value="GTP_EFTU"/>
    <property type="match status" value="1"/>
</dbReference>
<keyword evidence="4 6" id="KW-0342">GTP-binding</keyword>
<dbReference type="InterPro" id="IPR031157">
    <property type="entry name" value="G_TR_CS"/>
</dbReference>
<dbReference type="NCBIfam" id="TIGR00485">
    <property type="entry name" value="EF-Tu"/>
    <property type="match status" value="1"/>
</dbReference>
<dbReference type="Proteomes" id="UP000313645">
    <property type="component" value="Unassembled WGS sequence"/>
</dbReference>
<keyword evidence="6" id="KW-0963">Cytoplasm</keyword>
<keyword evidence="6" id="KW-0378">Hydrolase</keyword>
<evidence type="ECO:0000256" key="4">
    <source>
        <dbReference type="ARBA" id="ARBA00023134"/>
    </source>
</evidence>
<comment type="subunit">
    <text evidence="6">Monomer.</text>
</comment>
<name>A0ABY1ZMT8_9GAMM</name>
<dbReference type="NCBIfam" id="NF009372">
    <property type="entry name" value="PRK12735.1"/>
    <property type="match status" value="1"/>
</dbReference>
<dbReference type="EMBL" id="SJDL01000014">
    <property type="protein sequence ID" value="TBW55947.1"/>
    <property type="molecule type" value="Genomic_DNA"/>
</dbReference>
<dbReference type="InterPro" id="IPR033720">
    <property type="entry name" value="EFTU_2"/>
</dbReference>
<dbReference type="InterPro" id="IPR027417">
    <property type="entry name" value="P-loop_NTPase"/>
</dbReference>
<evidence type="ECO:0000313" key="9">
    <source>
        <dbReference type="Proteomes" id="UP000313645"/>
    </source>
</evidence>
<dbReference type="CDD" id="cd01884">
    <property type="entry name" value="EF_Tu"/>
    <property type="match status" value="1"/>
</dbReference>
<evidence type="ECO:0000313" key="8">
    <source>
        <dbReference type="EMBL" id="TBW55947.1"/>
    </source>
</evidence>
<evidence type="ECO:0000256" key="3">
    <source>
        <dbReference type="ARBA" id="ARBA00022917"/>
    </source>
</evidence>
<dbReference type="PANTHER" id="PTHR43721:SF22">
    <property type="entry name" value="ELONGATION FACTOR TU, MITOCHONDRIAL"/>
    <property type="match status" value="1"/>
</dbReference>
<evidence type="ECO:0000256" key="2">
    <source>
        <dbReference type="ARBA" id="ARBA00022768"/>
    </source>
</evidence>
<accession>A0ABY1ZMT8</accession>
<dbReference type="Pfam" id="PF03144">
    <property type="entry name" value="GTP_EFTU_D2"/>
    <property type="match status" value="1"/>
</dbReference>
<evidence type="ECO:0000256" key="1">
    <source>
        <dbReference type="ARBA" id="ARBA00022741"/>
    </source>
</evidence>
<feature type="binding site" evidence="6">
    <location>
        <begin position="82"/>
        <end position="86"/>
    </location>
    <ligand>
        <name>GTP</name>
        <dbReference type="ChEBI" id="CHEBI:37565"/>
    </ligand>
</feature>
<dbReference type="PRINTS" id="PR00315">
    <property type="entry name" value="ELONGATNFCT"/>
</dbReference>
<dbReference type="CDD" id="cd03707">
    <property type="entry name" value="EFTU_III"/>
    <property type="match status" value="1"/>
</dbReference>
<dbReference type="Gene3D" id="2.40.30.10">
    <property type="entry name" value="Translation factors"/>
    <property type="match status" value="2"/>
</dbReference>
<dbReference type="InterPro" id="IPR005225">
    <property type="entry name" value="Small_GTP-bd"/>
</dbReference>
<keyword evidence="2 6" id="KW-0251">Elongation factor</keyword>
<evidence type="ECO:0000256" key="6">
    <source>
        <dbReference type="HAMAP-Rule" id="MF_00118"/>
    </source>
</evidence>
<keyword evidence="6" id="KW-0479">Metal-binding</keyword>
<dbReference type="InterPro" id="IPR050055">
    <property type="entry name" value="EF-Tu_GTPase"/>
</dbReference>
<proteinExistence type="inferred from homology"/>
<keyword evidence="6" id="KW-0460">Magnesium</keyword>
<dbReference type="InterPro" id="IPR041709">
    <property type="entry name" value="EF-Tu_GTP-bd"/>
</dbReference>
<feature type="binding site" evidence="6">
    <location>
        <begin position="19"/>
        <end position="26"/>
    </location>
    <ligand>
        <name>GTP</name>
        <dbReference type="ChEBI" id="CHEBI:37565"/>
    </ligand>
</feature>
<dbReference type="InterPro" id="IPR009001">
    <property type="entry name" value="Transl_elong_EF1A/Init_IF2_C"/>
</dbReference>
<keyword evidence="9" id="KW-1185">Reference proteome</keyword>
<dbReference type="InterPro" id="IPR004160">
    <property type="entry name" value="Transl_elong_EFTu/EF1A_C"/>
</dbReference>